<evidence type="ECO:0000256" key="1">
    <source>
        <dbReference type="SAM" id="MobiDB-lite"/>
    </source>
</evidence>
<sequence length="94" mass="10183">MPPSPFAVMWQNALGIAVGARAFTGKTMKRVGSMQGPPQPYPWTGWRRVDPEAVRWISIEAIGTIPRLGDDDDGDGDDDVDVDDDGDYMDASSA</sequence>
<keyword evidence="3" id="KW-1185">Reference proteome</keyword>
<gene>
    <name evidence="2" type="ORF">B0H63DRAFT_526775</name>
</gene>
<feature type="region of interest" description="Disordered" evidence="1">
    <location>
        <begin position="65"/>
        <end position="94"/>
    </location>
</feature>
<name>A0AAE0K871_9PEZI</name>
<comment type="caution">
    <text evidence="2">The sequence shown here is derived from an EMBL/GenBank/DDBJ whole genome shotgun (WGS) entry which is preliminary data.</text>
</comment>
<reference evidence="2" key="1">
    <citation type="journal article" date="2023" name="Mol. Phylogenet. Evol.">
        <title>Genome-scale phylogeny and comparative genomics of the fungal order Sordariales.</title>
        <authorList>
            <person name="Hensen N."/>
            <person name="Bonometti L."/>
            <person name="Westerberg I."/>
            <person name="Brannstrom I.O."/>
            <person name="Guillou S."/>
            <person name="Cros-Aarteil S."/>
            <person name="Calhoun S."/>
            <person name="Haridas S."/>
            <person name="Kuo A."/>
            <person name="Mondo S."/>
            <person name="Pangilinan J."/>
            <person name="Riley R."/>
            <person name="LaButti K."/>
            <person name="Andreopoulos B."/>
            <person name="Lipzen A."/>
            <person name="Chen C."/>
            <person name="Yan M."/>
            <person name="Daum C."/>
            <person name="Ng V."/>
            <person name="Clum A."/>
            <person name="Steindorff A."/>
            <person name="Ohm R.A."/>
            <person name="Martin F."/>
            <person name="Silar P."/>
            <person name="Natvig D.O."/>
            <person name="Lalanne C."/>
            <person name="Gautier V."/>
            <person name="Ament-Velasquez S.L."/>
            <person name="Kruys A."/>
            <person name="Hutchinson M.I."/>
            <person name="Powell A.J."/>
            <person name="Barry K."/>
            <person name="Miller A.N."/>
            <person name="Grigoriev I.V."/>
            <person name="Debuchy R."/>
            <person name="Gladieux P."/>
            <person name="Hiltunen Thoren M."/>
            <person name="Johannesson H."/>
        </authorList>
    </citation>
    <scope>NUCLEOTIDE SEQUENCE</scope>
    <source>
        <strain evidence="2">CBS 232.78</strain>
    </source>
</reference>
<reference evidence="2" key="2">
    <citation type="submission" date="2023-06" db="EMBL/GenBank/DDBJ databases">
        <authorList>
            <consortium name="Lawrence Berkeley National Laboratory"/>
            <person name="Haridas S."/>
            <person name="Hensen N."/>
            <person name="Bonometti L."/>
            <person name="Westerberg I."/>
            <person name="Brannstrom I.O."/>
            <person name="Guillou S."/>
            <person name="Cros-Aarteil S."/>
            <person name="Calhoun S."/>
            <person name="Kuo A."/>
            <person name="Mondo S."/>
            <person name="Pangilinan J."/>
            <person name="Riley R."/>
            <person name="LaButti K."/>
            <person name="Andreopoulos B."/>
            <person name="Lipzen A."/>
            <person name="Chen C."/>
            <person name="Yanf M."/>
            <person name="Daum C."/>
            <person name="Ng V."/>
            <person name="Clum A."/>
            <person name="Steindorff A."/>
            <person name="Ohm R."/>
            <person name="Martin F."/>
            <person name="Silar P."/>
            <person name="Natvig D."/>
            <person name="Lalanne C."/>
            <person name="Gautier V."/>
            <person name="Ament-velasquez S.L."/>
            <person name="Kruys A."/>
            <person name="Hutchinson M.I."/>
            <person name="Powell A.J."/>
            <person name="Barry K."/>
            <person name="Miller A.N."/>
            <person name="Grigoriev I.V."/>
            <person name="Debuchy R."/>
            <person name="Gladieux P."/>
            <person name="Thoren M.H."/>
            <person name="Johannesson H."/>
        </authorList>
    </citation>
    <scope>NUCLEOTIDE SEQUENCE</scope>
    <source>
        <strain evidence="2">CBS 232.78</strain>
    </source>
</reference>
<protein>
    <submittedName>
        <fullName evidence="2">Uncharacterized protein</fullName>
    </submittedName>
</protein>
<dbReference type="AlphaFoldDB" id="A0AAE0K871"/>
<proteinExistence type="predicted"/>
<dbReference type="Proteomes" id="UP001285441">
    <property type="component" value="Unassembled WGS sequence"/>
</dbReference>
<evidence type="ECO:0000313" key="2">
    <source>
        <dbReference type="EMBL" id="KAK3371903.1"/>
    </source>
</evidence>
<organism evidence="2 3">
    <name type="scientific">Podospora didyma</name>
    <dbReference type="NCBI Taxonomy" id="330526"/>
    <lineage>
        <taxon>Eukaryota</taxon>
        <taxon>Fungi</taxon>
        <taxon>Dikarya</taxon>
        <taxon>Ascomycota</taxon>
        <taxon>Pezizomycotina</taxon>
        <taxon>Sordariomycetes</taxon>
        <taxon>Sordariomycetidae</taxon>
        <taxon>Sordariales</taxon>
        <taxon>Podosporaceae</taxon>
        <taxon>Podospora</taxon>
    </lineage>
</organism>
<evidence type="ECO:0000313" key="3">
    <source>
        <dbReference type="Proteomes" id="UP001285441"/>
    </source>
</evidence>
<dbReference type="EMBL" id="JAULSW010000008">
    <property type="protein sequence ID" value="KAK3371903.1"/>
    <property type="molecule type" value="Genomic_DNA"/>
</dbReference>
<feature type="compositionally biased region" description="Acidic residues" evidence="1">
    <location>
        <begin position="70"/>
        <end position="88"/>
    </location>
</feature>
<accession>A0AAE0K871</accession>